<proteinExistence type="predicted"/>
<dbReference type="Proteomes" id="UP000626370">
    <property type="component" value="Unassembled WGS sequence"/>
</dbReference>
<comment type="caution">
    <text evidence="1">The sequence shown here is derived from an EMBL/GenBank/DDBJ whole genome shotgun (WGS) entry which is preliminary data.</text>
</comment>
<dbReference type="PROSITE" id="PS51257">
    <property type="entry name" value="PROKAR_LIPOPROTEIN"/>
    <property type="match status" value="1"/>
</dbReference>
<evidence type="ECO:0008006" key="3">
    <source>
        <dbReference type="Google" id="ProtNLM"/>
    </source>
</evidence>
<gene>
    <name evidence="1" type="ORF">GCM10011501_09160</name>
</gene>
<accession>A0ABQ3IIQ8</accession>
<evidence type="ECO:0000313" key="1">
    <source>
        <dbReference type="EMBL" id="GHE82980.1"/>
    </source>
</evidence>
<protein>
    <recommendedName>
        <fullName evidence="3">Lipoprotein</fullName>
    </recommendedName>
</protein>
<dbReference type="RefSeq" id="WP_189376932.1">
    <property type="nucleotide sequence ID" value="NZ_BNAH01000003.1"/>
</dbReference>
<name>A0ABQ3IIQ8_9GAMM</name>
<reference evidence="2" key="1">
    <citation type="journal article" date="2019" name="Int. J. Syst. Evol. Microbiol.">
        <title>The Global Catalogue of Microorganisms (GCM) 10K type strain sequencing project: providing services to taxonomists for standard genome sequencing and annotation.</title>
        <authorList>
            <consortium name="The Broad Institute Genomics Platform"/>
            <consortium name="The Broad Institute Genome Sequencing Center for Infectious Disease"/>
            <person name="Wu L."/>
            <person name="Ma J."/>
        </authorList>
    </citation>
    <scope>NUCLEOTIDE SEQUENCE [LARGE SCALE GENOMIC DNA]</scope>
    <source>
        <strain evidence="2">CGMCC 1.15922</strain>
    </source>
</reference>
<organism evidence="1 2">
    <name type="scientific">Thalassotalea profundi</name>
    <dbReference type="NCBI Taxonomy" id="2036687"/>
    <lineage>
        <taxon>Bacteria</taxon>
        <taxon>Pseudomonadati</taxon>
        <taxon>Pseudomonadota</taxon>
        <taxon>Gammaproteobacteria</taxon>
        <taxon>Alteromonadales</taxon>
        <taxon>Colwelliaceae</taxon>
        <taxon>Thalassotalea</taxon>
    </lineage>
</organism>
<dbReference type="EMBL" id="BNAH01000003">
    <property type="protein sequence ID" value="GHE82980.1"/>
    <property type="molecule type" value="Genomic_DNA"/>
</dbReference>
<evidence type="ECO:0000313" key="2">
    <source>
        <dbReference type="Proteomes" id="UP000626370"/>
    </source>
</evidence>
<sequence length="227" mass="26293">MHFKLIIIFFVFLTGCTSTKVHLYTKYLSENESQDITKELENNNFTVIENTLSIPEGIRESTIIYSPFLKSREDLNNTVDLLSRVGWSDIKLESLVKGNHWYGKNSFGLILIPNGLINKDWEIKKDLSHKYVGTNCDAQVEIELQDNNLYKITYTQKKQTKVKKGFWKVSSYPYLELSAGNGSLPMYFETIKRIEEDLIGKVNIIEIKPIQSYQMFSNCSFSYGLRN</sequence>
<keyword evidence="2" id="KW-1185">Reference proteome</keyword>